<proteinExistence type="predicted"/>
<gene>
    <name evidence="10" type="ORF">BWQ96_07587</name>
</gene>
<dbReference type="GO" id="GO:0036376">
    <property type="term" value="P:sodium ion export across plasma membrane"/>
    <property type="evidence" value="ECO:0007669"/>
    <property type="project" value="TreeGrafter"/>
</dbReference>
<dbReference type="SFLD" id="SFLDS00003">
    <property type="entry name" value="Haloacid_Dehalogenase"/>
    <property type="match status" value="1"/>
</dbReference>
<dbReference type="SFLD" id="SFLDF00027">
    <property type="entry name" value="p-type_atpase"/>
    <property type="match status" value="1"/>
</dbReference>
<dbReference type="GO" id="GO:1902600">
    <property type="term" value="P:proton transmembrane transport"/>
    <property type="evidence" value="ECO:0007669"/>
    <property type="project" value="TreeGrafter"/>
</dbReference>
<dbReference type="OrthoDB" id="158672at2759"/>
<dbReference type="InterPro" id="IPR001757">
    <property type="entry name" value="P_typ_ATPase"/>
</dbReference>
<dbReference type="EMBL" id="NBIV01000153">
    <property type="protein sequence ID" value="PXF42701.1"/>
    <property type="molecule type" value="Genomic_DNA"/>
</dbReference>
<evidence type="ECO:0000256" key="9">
    <source>
        <dbReference type="SAM" id="Phobius"/>
    </source>
</evidence>
<evidence type="ECO:0000256" key="3">
    <source>
        <dbReference type="ARBA" id="ARBA00022692"/>
    </source>
</evidence>
<dbReference type="InterPro" id="IPR023298">
    <property type="entry name" value="ATPase_P-typ_TM_dom_sf"/>
</dbReference>
<accession>A0A2V3IKU7</accession>
<sequence length="477" mass="51811">MTARPEAEVGQTTLQKDIHHFVLNIAAFDVLVGLLFFIVGAIERTKMIQNIVYSIGIIVSNILEGLVATVIVSLTASAIRMGRKKVLIKQLDSIESLWSTTVICTDKTGTLTENRMAVSYVVCGGRTEEVTSSWLSPNQRRATDGACCYGDASEARIFRYTQASHDVAGVRRNNPTVTTTPFKSKNKYMVAVHKCPNSDHLLRVVIKGAPEKILAKYKNVLNPGGASARVLSHKDASPDLDAIPLSDMCFVGLISMIDPTRQTVRLAVQISKNAGIKVIMVTGDNRDTARSIAQQVGIINRDLAGQNESKSKYDEAVVVTGSETQDCEEGRWDEILIHPEIVFARTSTQQKLEIVCNLQRMGEIVTVTGDGCKDAPALKKANTGVAMGVSGSEISREAASIVILDDNFSSIVSGIEKGRLIFDNLKKSIAYTLTSNIPQLIAFLIFITLKIPLPLTTVLILCIDLGTDIFPAIALAY</sequence>
<comment type="subcellular location">
    <subcellularLocation>
        <location evidence="1">Cell membrane</location>
        <topology evidence="1">Multi-pass membrane protein</topology>
    </subcellularLocation>
</comment>
<evidence type="ECO:0000256" key="2">
    <source>
        <dbReference type="ARBA" id="ARBA00022475"/>
    </source>
</evidence>
<dbReference type="FunFam" id="3.40.50.1000:FF:000083">
    <property type="entry name" value="Sodium/potassium-transporting ATPase subunit alpha"/>
    <property type="match status" value="1"/>
</dbReference>
<dbReference type="InterPro" id="IPR023299">
    <property type="entry name" value="ATPase_P-typ_cyto_dom_N"/>
</dbReference>
<dbReference type="GO" id="GO:0016887">
    <property type="term" value="F:ATP hydrolysis activity"/>
    <property type="evidence" value="ECO:0007669"/>
    <property type="project" value="InterPro"/>
</dbReference>
<evidence type="ECO:0000256" key="1">
    <source>
        <dbReference type="ARBA" id="ARBA00004651"/>
    </source>
</evidence>
<dbReference type="Gene3D" id="1.20.1110.10">
    <property type="entry name" value="Calcium-transporting ATPase, transmembrane domain"/>
    <property type="match status" value="2"/>
</dbReference>
<dbReference type="GO" id="GO:0006883">
    <property type="term" value="P:intracellular sodium ion homeostasis"/>
    <property type="evidence" value="ECO:0007669"/>
    <property type="project" value="TreeGrafter"/>
</dbReference>
<dbReference type="InterPro" id="IPR023214">
    <property type="entry name" value="HAD_sf"/>
</dbReference>
<dbReference type="SUPFAM" id="SSF81665">
    <property type="entry name" value="Calcium ATPase, transmembrane domain M"/>
    <property type="match status" value="1"/>
</dbReference>
<dbReference type="Gene3D" id="3.40.1110.10">
    <property type="entry name" value="Calcium-transporting ATPase, cytoplasmic domain N"/>
    <property type="match status" value="2"/>
</dbReference>
<keyword evidence="6" id="KW-1278">Translocase</keyword>
<dbReference type="GO" id="GO:1990573">
    <property type="term" value="P:potassium ion import across plasma membrane"/>
    <property type="evidence" value="ECO:0007669"/>
    <property type="project" value="TreeGrafter"/>
</dbReference>
<keyword evidence="11" id="KW-1185">Reference proteome</keyword>
<dbReference type="AlphaFoldDB" id="A0A2V3IKU7"/>
<evidence type="ECO:0000313" key="10">
    <source>
        <dbReference type="EMBL" id="PXF42701.1"/>
    </source>
</evidence>
<evidence type="ECO:0000256" key="5">
    <source>
        <dbReference type="ARBA" id="ARBA00022840"/>
    </source>
</evidence>
<keyword evidence="3 9" id="KW-0812">Transmembrane</keyword>
<dbReference type="PANTHER" id="PTHR43294">
    <property type="entry name" value="SODIUM/POTASSIUM-TRANSPORTING ATPASE SUBUNIT ALPHA"/>
    <property type="match status" value="1"/>
</dbReference>
<keyword evidence="7 9" id="KW-1133">Transmembrane helix</keyword>
<reference evidence="10 11" key="1">
    <citation type="journal article" date="2018" name="Mol. Biol. Evol.">
        <title>Analysis of the draft genome of the red seaweed Gracilariopsis chorda provides insights into genome size evolution in Rhodophyta.</title>
        <authorList>
            <person name="Lee J."/>
            <person name="Yang E.C."/>
            <person name="Graf L."/>
            <person name="Yang J.H."/>
            <person name="Qiu H."/>
            <person name="Zel Zion U."/>
            <person name="Chan C.X."/>
            <person name="Stephens T.G."/>
            <person name="Weber A.P.M."/>
            <person name="Boo G.H."/>
            <person name="Boo S.M."/>
            <person name="Kim K.M."/>
            <person name="Shin Y."/>
            <person name="Jung M."/>
            <person name="Lee S.J."/>
            <person name="Yim H.S."/>
            <person name="Lee J.H."/>
            <person name="Bhattacharya D."/>
            <person name="Yoon H.S."/>
        </authorList>
    </citation>
    <scope>NUCLEOTIDE SEQUENCE [LARGE SCALE GENOMIC DNA]</scope>
    <source>
        <strain evidence="10 11">SKKU-2015</strain>
        <tissue evidence="10">Whole body</tissue>
    </source>
</reference>
<dbReference type="InterPro" id="IPR036412">
    <property type="entry name" value="HAD-like_sf"/>
</dbReference>
<dbReference type="PRINTS" id="PR00120">
    <property type="entry name" value="HATPASE"/>
</dbReference>
<dbReference type="PROSITE" id="PS00154">
    <property type="entry name" value="ATPASE_E1_E2"/>
    <property type="match status" value="1"/>
</dbReference>
<evidence type="ECO:0000313" key="11">
    <source>
        <dbReference type="Proteomes" id="UP000247409"/>
    </source>
</evidence>
<keyword evidence="5" id="KW-0067">ATP-binding</keyword>
<dbReference type="GO" id="GO:0030007">
    <property type="term" value="P:intracellular potassium ion homeostasis"/>
    <property type="evidence" value="ECO:0007669"/>
    <property type="project" value="TreeGrafter"/>
</dbReference>
<protein>
    <submittedName>
        <fullName evidence="10">Sodium/potassium-transporting ATPase subunit alpha-4</fullName>
    </submittedName>
</protein>
<dbReference type="SFLD" id="SFLDG00002">
    <property type="entry name" value="C1.7:_P-type_atpase_like"/>
    <property type="match status" value="1"/>
</dbReference>
<dbReference type="InterPro" id="IPR044492">
    <property type="entry name" value="P_typ_ATPase_HD_dom"/>
</dbReference>
<dbReference type="GO" id="GO:0005524">
    <property type="term" value="F:ATP binding"/>
    <property type="evidence" value="ECO:0007669"/>
    <property type="project" value="UniProtKB-KW"/>
</dbReference>
<feature type="transmembrane region" description="Helical" evidence="9">
    <location>
        <begin position="51"/>
        <end position="79"/>
    </location>
</feature>
<dbReference type="GO" id="GO:0005886">
    <property type="term" value="C:plasma membrane"/>
    <property type="evidence" value="ECO:0007669"/>
    <property type="project" value="UniProtKB-SubCell"/>
</dbReference>
<dbReference type="STRING" id="448386.A0A2V3IKU7"/>
<feature type="transmembrane region" description="Helical" evidence="9">
    <location>
        <begin position="21"/>
        <end position="39"/>
    </location>
</feature>
<keyword evidence="8 9" id="KW-0472">Membrane</keyword>
<dbReference type="Gene3D" id="3.40.50.1000">
    <property type="entry name" value="HAD superfamily/HAD-like"/>
    <property type="match status" value="1"/>
</dbReference>
<keyword evidence="2" id="KW-1003">Cell membrane</keyword>
<dbReference type="InterPro" id="IPR018303">
    <property type="entry name" value="ATPase_P-typ_P_site"/>
</dbReference>
<evidence type="ECO:0000256" key="7">
    <source>
        <dbReference type="ARBA" id="ARBA00022989"/>
    </source>
</evidence>
<name>A0A2V3IKU7_9FLOR</name>
<organism evidence="10 11">
    <name type="scientific">Gracilariopsis chorda</name>
    <dbReference type="NCBI Taxonomy" id="448386"/>
    <lineage>
        <taxon>Eukaryota</taxon>
        <taxon>Rhodophyta</taxon>
        <taxon>Florideophyceae</taxon>
        <taxon>Rhodymeniophycidae</taxon>
        <taxon>Gracilariales</taxon>
        <taxon>Gracilariaceae</taxon>
        <taxon>Gracilariopsis</taxon>
    </lineage>
</organism>
<evidence type="ECO:0000256" key="4">
    <source>
        <dbReference type="ARBA" id="ARBA00022741"/>
    </source>
</evidence>
<dbReference type="GO" id="GO:0005391">
    <property type="term" value="F:P-type sodium:potassium-exchanging transporter activity"/>
    <property type="evidence" value="ECO:0007669"/>
    <property type="project" value="TreeGrafter"/>
</dbReference>
<dbReference type="NCBIfam" id="TIGR01494">
    <property type="entry name" value="ATPase_P-type"/>
    <property type="match status" value="1"/>
</dbReference>
<keyword evidence="4" id="KW-0547">Nucleotide-binding</keyword>
<dbReference type="PANTHER" id="PTHR43294:SF21">
    <property type="entry name" value="CATION TRANSPORTING ATPASE"/>
    <property type="match status" value="1"/>
</dbReference>
<evidence type="ECO:0000256" key="6">
    <source>
        <dbReference type="ARBA" id="ARBA00022967"/>
    </source>
</evidence>
<dbReference type="SUPFAM" id="SSF56784">
    <property type="entry name" value="HAD-like"/>
    <property type="match status" value="1"/>
</dbReference>
<dbReference type="Proteomes" id="UP000247409">
    <property type="component" value="Unassembled WGS sequence"/>
</dbReference>
<dbReference type="InterPro" id="IPR050510">
    <property type="entry name" value="Cation_transp_ATPase_P-type"/>
</dbReference>
<dbReference type="PRINTS" id="PR00119">
    <property type="entry name" value="CATATPASE"/>
</dbReference>
<dbReference type="Pfam" id="PF13246">
    <property type="entry name" value="Cation_ATPase"/>
    <property type="match status" value="1"/>
</dbReference>
<comment type="caution">
    <text evidence="10">The sequence shown here is derived from an EMBL/GenBank/DDBJ whole genome shotgun (WGS) entry which is preliminary data.</text>
</comment>
<evidence type="ECO:0000256" key="8">
    <source>
        <dbReference type="ARBA" id="ARBA00023136"/>
    </source>
</evidence>